<dbReference type="SUPFAM" id="SSF81296">
    <property type="entry name" value="E set domains"/>
    <property type="match status" value="1"/>
</dbReference>
<reference evidence="3" key="1">
    <citation type="submission" date="2025-08" db="UniProtKB">
        <authorList>
            <consortium name="Ensembl"/>
        </authorList>
    </citation>
    <scope>IDENTIFICATION</scope>
</reference>
<gene>
    <name evidence="3" type="primary">LY96</name>
</gene>
<dbReference type="GO" id="GO:0001530">
    <property type="term" value="F:lipopolysaccharide binding"/>
    <property type="evidence" value="ECO:0007669"/>
    <property type="project" value="InterPro"/>
</dbReference>
<protein>
    <submittedName>
        <fullName evidence="3">Lymphocyte antigen 96</fullName>
    </submittedName>
</protein>
<keyword evidence="1" id="KW-0732">Signal</keyword>
<dbReference type="Ensembl" id="ENSABRT00000013912.1">
    <property type="protein sequence ID" value="ENSABRP00000009732.1"/>
    <property type="gene ID" value="ENSABRG00000008729.1"/>
</dbReference>
<dbReference type="GO" id="GO:0034142">
    <property type="term" value="P:toll-like receptor 4 signaling pathway"/>
    <property type="evidence" value="ECO:0007669"/>
    <property type="project" value="TreeGrafter"/>
</dbReference>
<dbReference type="GO" id="GO:0046696">
    <property type="term" value="C:lipopolysaccharide receptor complex"/>
    <property type="evidence" value="ECO:0007669"/>
    <property type="project" value="Ensembl"/>
</dbReference>
<dbReference type="GO" id="GO:0031666">
    <property type="term" value="P:positive regulation of lipopolysaccharide-mediated signaling pathway"/>
    <property type="evidence" value="ECO:0007669"/>
    <property type="project" value="TreeGrafter"/>
</dbReference>
<keyword evidence="4" id="KW-1185">Reference proteome</keyword>
<sequence length="157" mass="17797">MFGLVFFILFTPGVSGFFCTSSDLEMSYTFCDSTAHDFMFNVTPCTMLNASIWHAALTWVPKSDIAFLKVVFTVWYDGAKALHWKETVCSGADDEYYVCEMLKGETITTTFDIKGKRTVFPKGDYSIIIEAFSDDSEKNMVMCLNYTMIVKQDSFST</sequence>
<dbReference type="Proteomes" id="UP000694426">
    <property type="component" value="Unplaced"/>
</dbReference>
<dbReference type="GO" id="GO:0001875">
    <property type="term" value="F:lipopolysaccharide immune receptor activity"/>
    <property type="evidence" value="ECO:0007669"/>
    <property type="project" value="Ensembl"/>
</dbReference>
<reference evidence="3" key="2">
    <citation type="submission" date="2025-09" db="UniProtKB">
        <authorList>
            <consortium name="Ensembl"/>
        </authorList>
    </citation>
    <scope>IDENTIFICATION</scope>
</reference>
<proteinExistence type="predicted"/>
<dbReference type="GO" id="GO:0045087">
    <property type="term" value="P:innate immune response"/>
    <property type="evidence" value="ECO:0007669"/>
    <property type="project" value="InterPro"/>
</dbReference>
<name>A0A8B9BUA5_9AVES</name>
<dbReference type="GO" id="GO:0005886">
    <property type="term" value="C:plasma membrane"/>
    <property type="evidence" value="ECO:0007669"/>
    <property type="project" value="Ensembl"/>
</dbReference>
<dbReference type="InterPro" id="IPR039217">
    <property type="entry name" value="LY96"/>
</dbReference>
<feature type="domain" description="MD-2-related lipid-recognition" evidence="2">
    <location>
        <begin position="41"/>
        <end position="149"/>
    </location>
</feature>
<evidence type="ECO:0000256" key="1">
    <source>
        <dbReference type="SAM" id="SignalP"/>
    </source>
</evidence>
<feature type="signal peptide" evidence="1">
    <location>
        <begin position="1"/>
        <end position="16"/>
    </location>
</feature>
<evidence type="ECO:0000313" key="3">
    <source>
        <dbReference type="Ensembl" id="ENSABRP00000009732.1"/>
    </source>
</evidence>
<dbReference type="Gene3D" id="2.60.40.770">
    <property type="match status" value="1"/>
</dbReference>
<dbReference type="InterPro" id="IPR003172">
    <property type="entry name" value="ML_dom"/>
</dbReference>
<dbReference type="AlphaFoldDB" id="A0A8B9BUA5"/>
<dbReference type="PANTHER" id="PTHR15218">
    <property type="entry name" value="MD-1, MD-2 - RELATED"/>
    <property type="match status" value="1"/>
</dbReference>
<dbReference type="GeneTree" id="ENSGT00390000000742"/>
<dbReference type="GO" id="GO:0002224">
    <property type="term" value="P:toll-like receptor signaling pathway"/>
    <property type="evidence" value="ECO:0007669"/>
    <property type="project" value="Ensembl"/>
</dbReference>
<organism evidence="3 4">
    <name type="scientific">Anser brachyrhynchus</name>
    <name type="common">Pink-footed goose</name>
    <dbReference type="NCBI Taxonomy" id="132585"/>
    <lineage>
        <taxon>Eukaryota</taxon>
        <taxon>Metazoa</taxon>
        <taxon>Chordata</taxon>
        <taxon>Craniata</taxon>
        <taxon>Vertebrata</taxon>
        <taxon>Euteleostomi</taxon>
        <taxon>Archelosauria</taxon>
        <taxon>Archosauria</taxon>
        <taxon>Dinosauria</taxon>
        <taxon>Saurischia</taxon>
        <taxon>Theropoda</taxon>
        <taxon>Coelurosauria</taxon>
        <taxon>Aves</taxon>
        <taxon>Neognathae</taxon>
        <taxon>Galloanserae</taxon>
        <taxon>Anseriformes</taxon>
        <taxon>Anatidae</taxon>
        <taxon>Anserinae</taxon>
        <taxon>Anser</taxon>
    </lineage>
</organism>
<feature type="chain" id="PRO_5034726313" evidence="1">
    <location>
        <begin position="17"/>
        <end position="157"/>
    </location>
</feature>
<evidence type="ECO:0000313" key="4">
    <source>
        <dbReference type="Proteomes" id="UP000694426"/>
    </source>
</evidence>
<dbReference type="GO" id="GO:0032497">
    <property type="term" value="P:detection of lipopolysaccharide"/>
    <property type="evidence" value="ECO:0007669"/>
    <property type="project" value="Ensembl"/>
</dbReference>
<dbReference type="InterPro" id="IPR014756">
    <property type="entry name" value="Ig_E-set"/>
</dbReference>
<dbReference type="GO" id="GO:0035662">
    <property type="term" value="F:Toll-like receptor 4 binding"/>
    <property type="evidence" value="ECO:0007669"/>
    <property type="project" value="InterPro"/>
</dbReference>
<evidence type="ECO:0000259" key="2">
    <source>
        <dbReference type="Pfam" id="PF02221"/>
    </source>
</evidence>
<dbReference type="Pfam" id="PF02221">
    <property type="entry name" value="E1_DerP2_DerF2"/>
    <property type="match status" value="1"/>
</dbReference>
<accession>A0A8B9BUA5</accession>
<dbReference type="PANTHER" id="PTHR15218:SF0">
    <property type="entry name" value="LYMPHOCYTE ANTIGEN 96"/>
    <property type="match status" value="1"/>
</dbReference>